<reference evidence="2" key="1">
    <citation type="submission" date="2023-08" db="EMBL/GenBank/DDBJ databases">
        <title>Reintroducing virulent viruses to syntetic microbiomes.</title>
        <authorList>
            <person name="Wilde J."/>
            <person name="Boyes R."/>
            <person name="Robinson A.V."/>
            <person name="Daisley B.A."/>
            <person name="Allen-Vercoe E."/>
        </authorList>
    </citation>
    <scope>NUCLEOTIDE SEQUENCE</scope>
    <source>
        <strain evidence="2">225I_12FAA</strain>
    </source>
</reference>
<dbReference type="AlphaFoldDB" id="A0AAW8VFL8"/>
<keyword evidence="1" id="KW-0732">Signal</keyword>
<feature type="chain" id="PRO_5043510775" evidence="1">
    <location>
        <begin position="24"/>
        <end position="63"/>
    </location>
</feature>
<feature type="signal peptide" evidence="1">
    <location>
        <begin position="1"/>
        <end position="23"/>
    </location>
</feature>
<proteinExistence type="predicted"/>
<name>A0AAW8VFL8_9BACE</name>
<dbReference type="RefSeq" id="WP_313753169.1">
    <property type="nucleotide sequence ID" value="NZ_JAVSNH010000001.1"/>
</dbReference>
<gene>
    <name evidence="2" type="ORF">RO785_09410</name>
</gene>
<sequence>MRLKTILLTTVATGTLMCEPVMAYAVDSTPDSMGWFRKKKKSEPNDSVKSKNKYEKLRINVKT</sequence>
<evidence type="ECO:0000313" key="2">
    <source>
        <dbReference type="EMBL" id="MDT4511195.1"/>
    </source>
</evidence>
<evidence type="ECO:0000313" key="3">
    <source>
        <dbReference type="Proteomes" id="UP001266995"/>
    </source>
</evidence>
<organism evidence="2 3">
    <name type="scientific">Bacteroides cellulosilyticus</name>
    <dbReference type="NCBI Taxonomy" id="246787"/>
    <lineage>
        <taxon>Bacteria</taxon>
        <taxon>Pseudomonadati</taxon>
        <taxon>Bacteroidota</taxon>
        <taxon>Bacteroidia</taxon>
        <taxon>Bacteroidales</taxon>
        <taxon>Bacteroidaceae</taxon>
        <taxon>Bacteroides</taxon>
    </lineage>
</organism>
<protein>
    <submittedName>
        <fullName evidence="2">Uncharacterized protein</fullName>
    </submittedName>
</protein>
<accession>A0AAW8VFL8</accession>
<dbReference type="Proteomes" id="UP001266995">
    <property type="component" value="Unassembled WGS sequence"/>
</dbReference>
<evidence type="ECO:0000256" key="1">
    <source>
        <dbReference type="SAM" id="SignalP"/>
    </source>
</evidence>
<comment type="caution">
    <text evidence="2">The sequence shown here is derived from an EMBL/GenBank/DDBJ whole genome shotgun (WGS) entry which is preliminary data.</text>
</comment>
<dbReference type="EMBL" id="JAVSNH010000001">
    <property type="protein sequence ID" value="MDT4511195.1"/>
    <property type="molecule type" value="Genomic_DNA"/>
</dbReference>